<dbReference type="EMBL" id="GGEC01015751">
    <property type="protein sequence ID" value="MBW96234.1"/>
    <property type="molecule type" value="Transcribed_RNA"/>
</dbReference>
<organism evidence="2">
    <name type="scientific">Rhizophora mucronata</name>
    <name type="common">Asiatic mangrove</name>
    <dbReference type="NCBI Taxonomy" id="61149"/>
    <lineage>
        <taxon>Eukaryota</taxon>
        <taxon>Viridiplantae</taxon>
        <taxon>Streptophyta</taxon>
        <taxon>Embryophyta</taxon>
        <taxon>Tracheophyta</taxon>
        <taxon>Spermatophyta</taxon>
        <taxon>Magnoliopsida</taxon>
        <taxon>eudicotyledons</taxon>
        <taxon>Gunneridae</taxon>
        <taxon>Pentapetalae</taxon>
        <taxon>rosids</taxon>
        <taxon>fabids</taxon>
        <taxon>Malpighiales</taxon>
        <taxon>Rhizophoraceae</taxon>
        <taxon>Rhizophora</taxon>
    </lineage>
</organism>
<proteinExistence type="predicted"/>
<sequence length="78" mass="9022">MVGKQKCDKMVTQEQRQIKKSNSPVQEIELKSRLCIYLLDNANSQPKETSYNWTLDSIIIHAIENNKQKFMPNPNSAN</sequence>
<feature type="compositionally biased region" description="Basic and acidic residues" evidence="1">
    <location>
        <begin position="1"/>
        <end position="11"/>
    </location>
</feature>
<feature type="region of interest" description="Disordered" evidence="1">
    <location>
        <begin position="1"/>
        <end position="23"/>
    </location>
</feature>
<dbReference type="AlphaFoldDB" id="A0A2P2JRZ9"/>
<reference evidence="2" key="1">
    <citation type="submission" date="2018-02" db="EMBL/GenBank/DDBJ databases">
        <title>Rhizophora mucronata_Transcriptome.</title>
        <authorList>
            <person name="Meera S.P."/>
            <person name="Sreeshan A."/>
            <person name="Augustine A."/>
        </authorList>
    </citation>
    <scope>NUCLEOTIDE SEQUENCE</scope>
    <source>
        <tissue evidence="2">Leaf</tissue>
    </source>
</reference>
<evidence type="ECO:0000256" key="1">
    <source>
        <dbReference type="SAM" id="MobiDB-lite"/>
    </source>
</evidence>
<feature type="compositionally biased region" description="Polar residues" evidence="1">
    <location>
        <begin position="12"/>
        <end position="23"/>
    </location>
</feature>
<protein>
    <submittedName>
        <fullName evidence="2">Uncharacterized protein</fullName>
    </submittedName>
</protein>
<evidence type="ECO:0000313" key="2">
    <source>
        <dbReference type="EMBL" id="MBW96234.1"/>
    </source>
</evidence>
<accession>A0A2P2JRZ9</accession>
<name>A0A2P2JRZ9_RHIMU</name>